<comment type="caution">
    <text evidence="1">The sequence shown here is derived from an EMBL/GenBank/DDBJ whole genome shotgun (WGS) entry which is preliminary data.</text>
</comment>
<organism evidence="1">
    <name type="scientific">Salmonella enterica subsp. enterica serovar Heidelberg</name>
    <dbReference type="NCBI Taxonomy" id="611"/>
    <lineage>
        <taxon>Bacteria</taxon>
        <taxon>Pseudomonadati</taxon>
        <taxon>Pseudomonadota</taxon>
        <taxon>Gammaproteobacteria</taxon>
        <taxon>Enterobacterales</taxon>
        <taxon>Enterobacteriaceae</taxon>
        <taxon>Salmonella</taxon>
    </lineage>
</organism>
<dbReference type="EMBL" id="DAARTQ010000017">
    <property type="protein sequence ID" value="HAE3895002.1"/>
    <property type="molecule type" value="Genomic_DNA"/>
</dbReference>
<reference evidence="1" key="1">
    <citation type="journal article" date="2018" name="Genome Biol.">
        <title>SKESA: strategic k-mer extension for scrupulous assemblies.</title>
        <authorList>
            <person name="Souvorov A."/>
            <person name="Agarwala R."/>
            <person name="Lipman D.J."/>
        </authorList>
    </citation>
    <scope>NUCLEOTIDE SEQUENCE</scope>
    <source>
        <strain evidence="1">Salmonella enterica</strain>
    </source>
</reference>
<sequence length="63" mass="6961">MSKIAEFVKRMEEQGRTLEVSGNFVVVTPAAELSITDMLEMQNLNKKGELADYITKSIKGAAQ</sequence>
<evidence type="ECO:0000313" key="1">
    <source>
        <dbReference type="EMBL" id="HAE3895002.1"/>
    </source>
</evidence>
<protein>
    <submittedName>
        <fullName evidence="1">Uncharacterized protein</fullName>
    </submittedName>
</protein>
<name>A0A730QBM3_SALET</name>
<gene>
    <name evidence="1" type="ORF">G4B05_002929</name>
</gene>
<reference evidence="1" key="2">
    <citation type="submission" date="2018-07" db="EMBL/GenBank/DDBJ databases">
        <authorList>
            <consortium name="NCBI Pathogen Detection Project"/>
        </authorList>
    </citation>
    <scope>NUCLEOTIDE SEQUENCE</scope>
    <source>
        <strain evidence="1">Salmonella enterica</strain>
    </source>
</reference>
<proteinExistence type="predicted"/>
<dbReference type="AlphaFoldDB" id="A0A730QBM3"/>
<accession>A0A730QBM3</accession>